<keyword evidence="7" id="KW-1185">Reference proteome</keyword>
<keyword evidence="3" id="KW-0963">Cytoplasm</keyword>
<comment type="subcellular location">
    <subcellularLocation>
        <location evidence="1">Cytoplasm</location>
    </subcellularLocation>
</comment>
<evidence type="ECO:0000256" key="3">
    <source>
        <dbReference type="ARBA" id="ARBA00022490"/>
    </source>
</evidence>
<proteinExistence type="inferred from homology"/>
<evidence type="ECO:0000256" key="1">
    <source>
        <dbReference type="ARBA" id="ARBA00004496"/>
    </source>
</evidence>
<dbReference type="InterPro" id="IPR025734">
    <property type="entry name" value="EspG"/>
</dbReference>
<name>W5TV72_9NOCA</name>
<evidence type="ECO:0000256" key="5">
    <source>
        <dbReference type="SAM" id="MobiDB-lite"/>
    </source>
</evidence>
<dbReference type="HOGENOM" id="CLU_095667_0_0_11"/>
<evidence type="ECO:0000313" key="7">
    <source>
        <dbReference type="Proteomes" id="UP000019150"/>
    </source>
</evidence>
<dbReference type="Pfam" id="PF14011">
    <property type="entry name" value="ESX-1_EspG"/>
    <property type="match status" value="1"/>
</dbReference>
<dbReference type="KEGG" id="nno:NONO_c62960"/>
<gene>
    <name evidence="6" type="ORF">NONO_c62960</name>
</gene>
<dbReference type="STRING" id="1415166.NONO_c62960"/>
<sequence>MTEWSWEPDDFAALWLGDANDRFPGLLRFTSRFPTRDEFELHRTTVRERYSTDEFELIQVALHTLTTSDMRIEIMGGTTKYKGSDGRQRVYRIIGARNVDRAAVIHQLTQGDRDGLIRLRLCRPEDLPTRVAATIPPCAPGNAPPLTVHPADLRDGRNGLTRNTPRERYLTMIEGPVNGGGSATLHVGPFNSDVKPSNVVQWYDIPDGRYSEVRTEHITVRPASAQDLGTRFDAWIERALQRLREDESDTW</sequence>
<comment type="similarity">
    <text evidence="2">Belongs to the EspG family.</text>
</comment>
<evidence type="ECO:0000313" key="6">
    <source>
        <dbReference type="EMBL" id="AHH21066.1"/>
    </source>
</evidence>
<dbReference type="PATRIC" id="fig|1415166.3.peg.6467"/>
<evidence type="ECO:0000256" key="4">
    <source>
        <dbReference type="ARBA" id="ARBA00023186"/>
    </source>
</evidence>
<feature type="region of interest" description="Disordered" evidence="5">
    <location>
        <begin position="134"/>
        <end position="162"/>
    </location>
</feature>
<dbReference type="AlphaFoldDB" id="W5TV72"/>
<organism evidence="6 7">
    <name type="scientific">Nocardia nova SH22a</name>
    <dbReference type="NCBI Taxonomy" id="1415166"/>
    <lineage>
        <taxon>Bacteria</taxon>
        <taxon>Bacillati</taxon>
        <taxon>Actinomycetota</taxon>
        <taxon>Actinomycetes</taxon>
        <taxon>Mycobacteriales</taxon>
        <taxon>Nocardiaceae</taxon>
        <taxon>Nocardia</taxon>
    </lineage>
</organism>
<dbReference type="OrthoDB" id="4522759at2"/>
<dbReference type="EMBL" id="CP006850">
    <property type="protein sequence ID" value="AHH21066.1"/>
    <property type="molecule type" value="Genomic_DNA"/>
</dbReference>
<dbReference type="Proteomes" id="UP000019150">
    <property type="component" value="Chromosome"/>
</dbReference>
<accession>W5TV72</accession>
<dbReference type="eggNOG" id="ENOG5030XD7">
    <property type="taxonomic scope" value="Bacteria"/>
</dbReference>
<protein>
    <submittedName>
        <fullName evidence="6">EspG family protein</fullName>
    </submittedName>
</protein>
<dbReference type="RefSeq" id="WP_025352397.1">
    <property type="nucleotide sequence ID" value="NZ_CP006850.1"/>
</dbReference>
<keyword evidence="4" id="KW-0143">Chaperone</keyword>
<reference evidence="6 7" key="1">
    <citation type="journal article" date="2014" name="Appl. Environ. Microbiol.">
        <title>Insights into the Microbial Degradation of Rubber and Gutta-Percha by Analysis of the Complete Genome of Nocardia nova SH22a.</title>
        <authorList>
            <person name="Luo Q."/>
            <person name="Hiessl S."/>
            <person name="Poehlein A."/>
            <person name="Daniel R."/>
            <person name="Steinbuchel A."/>
        </authorList>
    </citation>
    <scope>NUCLEOTIDE SEQUENCE [LARGE SCALE GENOMIC DNA]</scope>
    <source>
        <strain evidence="6">SH22a</strain>
    </source>
</reference>
<evidence type="ECO:0000256" key="2">
    <source>
        <dbReference type="ARBA" id="ARBA00006411"/>
    </source>
</evidence>